<keyword evidence="3" id="KW-1003">Cell membrane</keyword>
<dbReference type="PROSITE" id="PS00211">
    <property type="entry name" value="ABC_TRANSPORTER_1"/>
    <property type="match status" value="1"/>
</dbReference>
<reference evidence="13 14" key="1">
    <citation type="journal article" date="2014" name="Int. J. Syst. Evol. Microbiol.">
        <title>Solimonas terrae sp. nov., isolated from soil.</title>
        <authorList>
            <person name="Kim S.J."/>
            <person name="Moon J.Y."/>
            <person name="Weon H.Y."/>
            <person name="Ahn J.H."/>
            <person name="Chen W.M."/>
            <person name="Kwon S.W."/>
        </authorList>
    </citation>
    <scope>NUCLEOTIDE SEQUENCE [LARGE SCALE GENOMIC DNA]</scope>
    <source>
        <strain evidence="13 14">KIS83-12</strain>
    </source>
</reference>
<protein>
    <submittedName>
        <fullName evidence="13">Peptidase domain-containing ABC transporter</fullName>
    </submittedName>
</protein>
<feature type="transmembrane region" description="Helical" evidence="9">
    <location>
        <begin position="204"/>
        <end position="229"/>
    </location>
</feature>
<evidence type="ECO:0000313" key="13">
    <source>
        <dbReference type="EMBL" id="NGY07056.1"/>
    </source>
</evidence>
<accession>A0A6M2BWT5</accession>
<dbReference type="InterPro" id="IPR017871">
    <property type="entry name" value="ABC_transporter-like_CS"/>
</dbReference>
<dbReference type="Pfam" id="PF03412">
    <property type="entry name" value="Peptidase_C39"/>
    <property type="match status" value="1"/>
</dbReference>
<dbReference type="CDD" id="cd18567">
    <property type="entry name" value="ABC_6TM_CvaB_RaxB_like"/>
    <property type="match status" value="1"/>
</dbReference>
<keyword evidence="14" id="KW-1185">Reference proteome</keyword>
<dbReference type="InterPro" id="IPR011527">
    <property type="entry name" value="ABC1_TM_dom"/>
</dbReference>
<evidence type="ECO:0000256" key="6">
    <source>
        <dbReference type="ARBA" id="ARBA00022840"/>
    </source>
</evidence>
<dbReference type="PANTHER" id="PTHR24221:SF606">
    <property type="entry name" value="COLICIN V SECRETION-PROCESSING ATP-BINDING PROTEIN"/>
    <property type="match status" value="1"/>
</dbReference>
<feature type="domain" description="Peptidase C39" evidence="12">
    <location>
        <begin position="18"/>
        <end position="137"/>
    </location>
</feature>
<keyword evidence="8 9" id="KW-0472">Membrane</keyword>
<dbReference type="Proteomes" id="UP000472676">
    <property type="component" value="Unassembled WGS sequence"/>
</dbReference>
<evidence type="ECO:0000256" key="2">
    <source>
        <dbReference type="ARBA" id="ARBA00022448"/>
    </source>
</evidence>
<feature type="transmembrane region" description="Helical" evidence="9">
    <location>
        <begin position="171"/>
        <end position="192"/>
    </location>
</feature>
<dbReference type="PROSITE" id="PS50929">
    <property type="entry name" value="ABC_TM1F"/>
    <property type="match status" value="1"/>
</dbReference>
<dbReference type="GO" id="GO:0016887">
    <property type="term" value="F:ATP hydrolysis activity"/>
    <property type="evidence" value="ECO:0007669"/>
    <property type="project" value="InterPro"/>
</dbReference>
<dbReference type="SMART" id="SM00382">
    <property type="entry name" value="AAA"/>
    <property type="match status" value="1"/>
</dbReference>
<dbReference type="GO" id="GO:0008234">
    <property type="term" value="F:cysteine-type peptidase activity"/>
    <property type="evidence" value="ECO:0007669"/>
    <property type="project" value="InterPro"/>
</dbReference>
<dbReference type="AlphaFoldDB" id="A0A6M2BWT5"/>
<evidence type="ECO:0000256" key="3">
    <source>
        <dbReference type="ARBA" id="ARBA00022475"/>
    </source>
</evidence>
<dbReference type="Pfam" id="PF00005">
    <property type="entry name" value="ABC_tran"/>
    <property type="match status" value="1"/>
</dbReference>
<keyword evidence="2" id="KW-0813">Transport</keyword>
<dbReference type="Pfam" id="PF00664">
    <property type="entry name" value="ABC_membrane"/>
    <property type="match status" value="1"/>
</dbReference>
<keyword evidence="5" id="KW-0547">Nucleotide-binding</keyword>
<evidence type="ECO:0000256" key="7">
    <source>
        <dbReference type="ARBA" id="ARBA00022989"/>
    </source>
</evidence>
<evidence type="ECO:0000256" key="8">
    <source>
        <dbReference type="ARBA" id="ARBA00023136"/>
    </source>
</evidence>
<dbReference type="GO" id="GO:0140359">
    <property type="term" value="F:ABC-type transporter activity"/>
    <property type="evidence" value="ECO:0007669"/>
    <property type="project" value="InterPro"/>
</dbReference>
<proteinExistence type="predicted"/>
<evidence type="ECO:0000256" key="1">
    <source>
        <dbReference type="ARBA" id="ARBA00004651"/>
    </source>
</evidence>
<dbReference type="GO" id="GO:0034040">
    <property type="term" value="F:ATPase-coupled lipid transmembrane transporter activity"/>
    <property type="evidence" value="ECO:0007669"/>
    <property type="project" value="TreeGrafter"/>
</dbReference>
<dbReference type="PANTHER" id="PTHR24221">
    <property type="entry name" value="ATP-BINDING CASSETTE SUB-FAMILY B"/>
    <property type="match status" value="1"/>
</dbReference>
<dbReference type="GO" id="GO:0006508">
    <property type="term" value="P:proteolysis"/>
    <property type="evidence" value="ECO:0007669"/>
    <property type="project" value="InterPro"/>
</dbReference>
<dbReference type="InterPro" id="IPR003593">
    <property type="entry name" value="AAA+_ATPase"/>
</dbReference>
<dbReference type="Gene3D" id="1.20.1560.10">
    <property type="entry name" value="ABC transporter type 1, transmembrane domain"/>
    <property type="match status" value="1"/>
</dbReference>
<organism evidence="13 14">
    <name type="scientific">Solimonas terrae</name>
    <dbReference type="NCBI Taxonomy" id="1396819"/>
    <lineage>
        <taxon>Bacteria</taxon>
        <taxon>Pseudomonadati</taxon>
        <taxon>Pseudomonadota</taxon>
        <taxon>Gammaproteobacteria</taxon>
        <taxon>Nevskiales</taxon>
        <taxon>Nevskiaceae</taxon>
        <taxon>Solimonas</taxon>
    </lineage>
</organism>
<dbReference type="GO" id="GO:0005524">
    <property type="term" value="F:ATP binding"/>
    <property type="evidence" value="ECO:0007669"/>
    <property type="project" value="UniProtKB-KW"/>
</dbReference>
<dbReference type="InterPro" id="IPR003439">
    <property type="entry name" value="ABC_transporter-like_ATP-bd"/>
</dbReference>
<evidence type="ECO:0000259" key="10">
    <source>
        <dbReference type="PROSITE" id="PS50893"/>
    </source>
</evidence>
<evidence type="ECO:0000259" key="11">
    <source>
        <dbReference type="PROSITE" id="PS50929"/>
    </source>
</evidence>
<keyword evidence="6" id="KW-0067">ATP-binding</keyword>
<dbReference type="InterPro" id="IPR027417">
    <property type="entry name" value="P-loop_NTPase"/>
</dbReference>
<keyword evidence="4 9" id="KW-0812">Transmembrane</keyword>
<dbReference type="Gene3D" id="3.90.70.10">
    <property type="entry name" value="Cysteine proteinases"/>
    <property type="match status" value="1"/>
</dbReference>
<evidence type="ECO:0000256" key="4">
    <source>
        <dbReference type="ARBA" id="ARBA00022692"/>
    </source>
</evidence>
<dbReference type="InterPro" id="IPR033838">
    <property type="entry name" value="CvaB_peptidase"/>
</dbReference>
<dbReference type="RefSeq" id="WP_166261777.1">
    <property type="nucleotide sequence ID" value="NZ_JAAMOW010000015.1"/>
</dbReference>
<feature type="domain" description="ABC transporter" evidence="10">
    <location>
        <begin position="488"/>
        <end position="719"/>
    </location>
</feature>
<evidence type="ECO:0000259" key="12">
    <source>
        <dbReference type="PROSITE" id="PS50990"/>
    </source>
</evidence>
<feature type="transmembrane region" description="Helical" evidence="9">
    <location>
        <begin position="297"/>
        <end position="320"/>
    </location>
</feature>
<keyword evidence="7 9" id="KW-1133">Transmembrane helix</keyword>
<name>A0A6M2BWT5_9GAMM</name>
<evidence type="ECO:0000256" key="9">
    <source>
        <dbReference type="SAM" id="Phobius"/>
    </source>
</evidence>
<dbReference type="GO" id="GO:0005886">
    <property type="term" value="C:plasma membrane"/>
    <property type="evidence" value="ECO:0007669"/>
    <property type="project" value="UniProtKB-SubCell"/>
</dbReference>
<dbReference type="PROSITE" id="PS50893">
    <property type="entry name" value="ABC_TRANSPORTER_2"/>
    <property type="match status" value="1"/>
</dbReference>
<comment type="caution">
    <text evidence="13">The sequence shown here is derived from an EMBL/GenBank/DDBJ whole genome shotgun (WGS) entry which is preliminary data.</text>
</comment>
<sequence length="719" mass="79008">MFERLSFGFGRKLPLVLQTEAAECGLACLAMVAGYFGHHTDLPSLRRRFSVSLKGTTLDTMMRIASELGLATRPVKLALDDLAQLRTPCILHWNFNHFVVLKSTGAREATIFDPASGVRRISTKELSASFTGVALELWPGSGFTRSERQPGVKLRQLMGEVSGLYRSFGQALLLALALEVFFLVGPFLLQWVADDVLVSADRNLLNLLAIGFGLMLLMQQFVVLVRGWVLMYLGTTLSMQWHANAFTHLLRLPSQYFQKRHLGDVLSRFGSIDAIQNTLTTSFLEAILDGLMSTATLVLMLIYSPRLCLIAIAAMVLYGLGRWLWYKPLRTATEEQIVHAARQQSHFLETVRGVQAIKLFEREDERRSSWLSLLVEQVNAGLRTKRIALLHQVLNGLLFGAEHILVVWLGARLVLGQGFTIGMLLAFIAYKTQFDTRVSALIDKLIEVGMLRLQGERLADILLSPVEPDRGASFDDGRQAELAASIEIRALHARYAPQEADVLDGISVSIAAGECVAITGPSGSGKSSLVHVLLGLLPPASGEVLIGGHRTDHIGLRAQRRITSAVLQDDVLFAGSIADNISFFDPRPDRAWIEQCARLAAIETDILAMPMTYNTMIGDMGAALSGGQKQRVLLARAFYKRPKILILDEATSHLDIAREREVSDAIRALGMTRIIVAHRAETIASADRIITLESGRIVADRFASTPAPTVDPATARSVS</sequence>
<comment type="subcellular location">
    <subcellularLocation>
        <location evidence="1">Cell membrane</location>
        <topology evidence="1">Multi-pass membrane protein</topology>
    </subcellularLocation>
</comment>
<dbReference type="SUPFAM" id="SSF90123">
    <property type="entry name" value="ABC transporter transmembrane region"/>
    <property type="match status" value="1"/>
</dbReference>
<dbReference type="InterPro" id="IPR005074">
    <property type="entry name" value="Peptidase_C39"/>
</dbReference>
<dbReference type="InterPro" id="IPR039421">
    <property type="entry name" value="Type_1_exporter"/>
</dbReference>
<dbReference type="FunFam" id="3.40.50.300:FF:000299">
    <property type="entry name" value="ABC transporter ATP-binding protein/permease"/>
    <property type="match status" value="1"/>
</dbReference>
<gene>
    <name evidence="13" type="ORF">G7Y85_19960</name>
</gene>
<feature type="domain" description="ABC transmembrane type-1" evidence="11">
    <location>
        <begin position="171"/>
        <end position="450"/>
    </location>
</feature>
<dbReference type="SUPFAM" id="SSF52540">
    <property type="entry name" value="P-loop containing nucleoside triphosphate hydrolases"/>
    <property type="match status" value="1"/>
</dbReference>
<dbReference type="EMBL" id="JAAMOW010000015">
    <property type="protein sequence ID" value="NGY07056.1"/>
    <property type="molecule type" value="Genomic_DNA"/>
</dbReference>
<dbReference type="CDD" id="cd02419">
    <property type="entry name" value="Peptidase_C39C"/>
    <property type="match status" value="1"/>
</dbReference>
<dbReference type="PROSITE" id="PS50990">
    <property type="entry name" value="PEPTIDASE_C39"/>
    <property type="match status" value="1"/>
</dbReference>
<evidence type="ECO:0000256" key="5">
    <source>
        <dbReference type="ARBA" id="ARBA00022741"/>
    </source>
</evidence>
<dbReference type="Gene3D" id="3.40.50.300">
    <property type="entry name" value="P-loop containing nucleotide triphosphate hydrolases"/>
    <property type="match status" value="1"/>
</dbReference>
<dbReference type="InterPro" id="IPR036640">
    <property type="entry name" value="ABC1_TM_sf"/>
</dbReference>
<evidence type="ECO:0000313" key="14">
    <source>
        <dbReference type="Proteomes" id="UP000472676"/>
    </source>
</evidence>